<organism evidence="18 19">
    <name type="scientific">Paracidovorax cattleyae</name>
    <dbReference type="NCBI Taxonomy" id="80868"/>
    <lineage>
        <taxon>Bacteria</taxon>
        <taxon>Pseudomonadati</taxon>
        <taxon>Pseudomonadota</taxon>
        <taxon>Betaproteobacteria</taxon>
        <taxon>Burkholderiales</taxon>
        <taxon>Comamonadaceae</taxon>
        <taxon>Paracidovorax</taxon>
    </lineage>
</organism>
<dbReference type="SUPFAM" id="SSF52113">
    <property type="entry name" value="BRCT domain"/>
    <property type="match status" value="1"/>
</dbReference>
<proteinExistence type="inferred from homology"/>
<evidence type="ECO:0000256" key="10">
    <source>
        <dbReference type="ARBA" id="ARBA00023027"/>
    </source>
</evidence>
<dbReference type="Pfam" id="PF03119">
    <property type="entry name" value="DNA_ligase_ZBD"/>
    <property type="match status" value="1"/>
</dbReference>
<dbReference type="RefSeq" id="WP_092833237.1">
    <property type="nucleotide sequence ID" value="NZ_CP028290.1"/>
</dbReference>
<dbReference type="Pfam" id="PF03120">
    <property type="entry name" value="OB_DNA_ligase"/>
    <property type="match status" value="1"/>
</dbReference>
<feature type="binding site" evidence="15">
    <location>
        <position position="494"/>
    </location>
    <ligand>
        <name>Zn(2+)</name>
        <dbReference type="ChEBI" id="CHEBI:29105"/>
    </ligand>
</feature>
<gene>
    <name evidence="15" type="primary">ligA</name>
    <name evidence="18" type="ORF">SAMN04489708_10748</name>
</gene>
<protein>
    <recommendedName>
        <fullName evidence="3 15">DNA ligase</fullName>
        <ecNumber evidence="2 15">6.5.1.2</ecNumber>
    </recommendedName>
    <alternativeName>
        <fullName evidence="15">Polydeoxyribonucleotide synthase [NAD(+)]</fullName>
    </alternativeName>
</protein>
<evidence type="ECO:0000256" key="12">
    <source>
        <dbReference type="ARBA" id="ARBA00023211"/>
    </source>
</evidence>
<feature type="binding site" evidence="15">
    <location>
        <begin position="47"/>
        <end position="51"/>
    </location>
    <ligand>
        <name>NAD(+)</name>
        <dbReference type="ChEBI" id="CHEBI:57540"/>
    </ligand>
</feature>
<dbReference type="InterPro" id="IPR004149">
    <property type="entry name" value="Znf_DNAligase_C4"/>
</dbReference>
<evidence type="ECO:0000313" key="19">
    <source>
        <dbReference type="Proteomes" id="UP000199317"/>
    </source>
</evidence>
<dbReference type="GO" id="GO:0003911">
    <property type="term" value="F:DNA ligase (NAD+) activity"/>
    <property type="evidence" value="ECO:0007669"/>
    <property type="project" value="UniProtKB-UniRule"/>
</dbReference>
<comment type="catalytic activity">
    <reaction evidence="13 15 16">
        <text>NAD(+) + (deoxyribonucleotide)n-3'-hydroxyl + 5'-phospho-(deoxyribonucleotide)m = (deoxyribonucleotide)n+m + AMP + beta-nicotinamide D-nucleotide.</text>
        <dbReference type="EC" id="6.5.1.2"/>
    </reaction>
</comment>
<evidence type="ECO:0000259" key="17">
    <source>
        <dbReference type="PROSITE" id="PS50172"/>
    </source>
</evidence>
<dbReference type="Gene3D" id="2.40.50.140">
    <property type="entry name" value="Nucleic acid-binding proteins"/>
    <property type="match status" value="1"/>
</dbReference>
<dbReference type="GO" id="GO:0006281">
    <property type="term" value="P:DNA repair"/>
    <property type="evidence" value="ECO:0007669"/>
    <property type="project" value="UniProtKB-KW"/>
</dbReference>
<dbReference type="Gene3D" id="3.40.50.10190">
    <property type="entry name" value="BRCT domain"/>
    <property type="match status" value="1"/>
</dbReference>
<dbReference type="AlphaFoldDB" id="A0A1H0PT79"/>
<dbReference type="NCBIfam" id="NF005932">
    <property type="entry name" value="PRK07956.1"/>
    <property type="match status" value="1"/>
</dbReference>
<dbReference type="InterPro" id="IPR010994">
    <property type="entry name" value="RuvA_2-like"/>
</dbReference>
<keyword evidence="5 15" id="KW-0235">DNA replication</keyword>
<keyword evidence="4 15" id="KW-0436">Ligase</keyword>
<dbReference type="InterPro" id="IPR033136">
    <property type="entry name" value="DNA_ligase_CS"/>
</dbReference>
<dbReference type="GO" id="GO:0005829">
    <property type="term" value="C:cytosol"/>
    <property type="evidence" value="ECO:0007669"/>
    <property type="project" value="TreeGrafter"/>
</dbReference>
<dbReference type="InterPro" id="IPR036420">
    <property type="entry name" value="BRCT_dom_sf"/>
</dbReference>
<keyword evidence="19" id="KW-1185">Reference proteome</keyword>
<dbReference type="InterPro" id="IPR013839">
    <property type="entry name" value="DNAligase_adenylation"/>
</dbReference>
<keyword evidence="11 15" id="KW-0234">DNA repair</keyword>
<feature type="binding site" evidence="15">
    <location>
        <begin position="96"/>
        <end position="97"/>
    </location>
    <ligand>
        <name>NAD(+)</name>
        <dbReference type="ChEBI" id="CHEBI:57540"/>
    </ligand>
</feature>
<feature type="binding site" evidence="15">
    <location>
        <position position="156"/>
    </location>
    <ligand>
        <name>NAD(+)</name>
        <dbReference type="ChEBI" id="CHEBI:57540"/>
    </ligand>
</feature>
<dbReference type="SUPFAM" id="SSF56091">
    <property type="entry name" value="DNA ligase/mRNA capping enzyme, catalytic domain"/>
    <property type="match status" value="1"/>
</dbReference>
<dbReference type="Pfam" id="PF01653">
    <property type="entry name" value="DNA_ligase_aden"/>
    <property type="match status" value="1"/>
</dbReference>
<dbReference type="InterPro" id="IPR001357">
    <property type="entry name" value="BRCT_dom"/>
</dbReference>
<dbReference type="Gene3D" id="3.30.470.30">
    <property type="entry name" value="DNA ligase/mRNA capping enzyme"/>
    <property type="match status" value="1"/>
</dbReference>
<dbReference type="GO" id="GO:0006260">
    <property type="term" value="P:DNA replication"/>
    <property type="evidence" value="ECO:0007669"/>
    <property type="project" value="UniProtKB-KW"/>
</dbReference>
<dbReference type="SMART" id="SM00278">
    <property type="entry name" value="HhH1"/>
    <property type="match status" value="3"/>
</dbReference>
<evidence type="ECO:0000256" key="13">
    <source>
        <dbReference type="ARBA" id="ARBA00034005"/>
    </source>
</evidence>
<dbReference type="PROSITE" id="PS01055">
    <property type="entry name" value="DNA_LIGASE_N1"/>
    <property type="match status" value="1"/>
</dbReference>
<dbReference type="NCBIfam" id="TIGR00575">
    <property type="entry name" value="dnlj"/>
    <property type="match status" value="1"/>
</dbReference>
<dbReference type="Proteomes" id="UP000199317">
    <property type="component" value="Unassembled WGS sequence"/>
</dbReference>
<evidence type="ECO:0000256" key="9">
    <source>
        <dbReference type="ARBA" id="ARBA00022842"/>
    </source>
</evidence>
<evidence type="ECO:0000256" key="16">
    <source>
        <dbReference type="RuleBase" id="RU000618"/>
    </source>
</evidence>
<reference evidence="19" key="1">
    <citation type="submission" date="2016-10" db="EMBL/GenBank/DDBJ databases">
        <authorList>
            <person name="Varghese N."/>
            <person name="Submissions S."/>
        </authorList>
    </citation>
    <scope>NUCLEOTIDE SEQUENCE [LARGE SCALE GENOMIC DNA]</scope>
    <source>
        <strain evidence="19">DSM 17101</strain>
    </source>
</reference>
<sequence length="732" mass="79101">MAEHSDLFSAPAQDTAEDPGRRIAALRAQLHQWAHQYYVLDAPSVPDAEYDRVFQALQALEAAHPELVTPDSPTQRVIGAVMEGLTPVRHKVPMLSIRTETDTEASGAETFDARVRRELKLAPDAPPVEYVAEPKFDGLAMSLRYENGRLVQAATRGDGEVGEDVTHNIRTIRQIPLTLPTGRRQGVPPVLEVRGEVYMRRADFDSLNERQREAGGKTFVNPRNAAAGAVRQLDSGIAAQRPLSFFAYGLGDITPAAEGGPDFAAHFDMLQQLKAWGFPVAAQVRTAQGAAELVAFHREVGESRDRLPYDIDGVVYKVNSLSLQRQLGFVTREPRWAVAHKYPAQEMVTRVEGIDVQVGRTGKLTPVARLAPVFVGGVTVTNATLHNLFEIRKKGVRVGDRVIVRRAGDVIPEVVGTVPAALLPVADALQGSDALLDAASGADGTAPDADAARAAPRSPYVPNFRMPRHCPICGSAVVREKGEANHRCTGGLFCPAQRKEALLHFAQRRAMDIEGLGEKLVDQLVEGQVIRTLPDLYRLGLMALSSLDRMADKSAQNVLAALEKSKHTTLPRFLFGLGIRHVGEATAKDLARHFGSLDAIIGATVEQLLEVNDVGPIVAQAIRTFFAQPHNREVLEQLRACGVTWQEGPPAERATLPLAGKTFVLTGTLPTLSREDAKERLEAAGAKVAGSVSKKTHYVVAGEEAGSKLARAQELGVPVLDEAGLLALLQGN</sequence>
<comment type="caution">
    <text evidence="15">Lacks conserved residue(s) required for the propagation of feature annotation.</text>
</comment>
<dbReference type="PROSITE" id="PS01056">
    <property type="entry name" value="DNA_LIGASE_N2"/>
    <property type="match status" value="1"/>
</dbReference>
<dbReference type="InterPro" id="IPR003583">
    <property type="entry name" value="Hlx-hairpin-Hlx_DNA-bd_motif"/>
</dbReference>
<dbReference type="Gene3D" id="1.10.287.610">
    <property type="entry name" value="Helix hairpin bin"/>
    <property type="match status" value="1"/>
</dbReference>
<evidence type="ECO:0000256" key="2">
    <source>
        <dbReference type="ARBA" id="ARBA00012722"/>
    </source>
</evidence>
<dbReference type="Gene3D" id="6.20.10.30">
    <property type="match status" value="1"/>
</dbReference>
<dbReference type="FunFam" id="3.30.470.30:FF:000001">
    <property type="entry name" value="DNA ligase"/>
    <property type="match status" value="1"/>
</dbReference>
<evidence type="ECO:0000256" key="1">
    <source>
        <dbReference type="ARBA" id="ARBA00004067"/>
    </source>
</evidence>
<dbReference type="InterPro" id="IPR004150">
    <property type="entry name" value="NAD_DNA_ligase_OB"/>
</dbReference>
<accession>A0A1H0PT79</accession>
<feature type="domain" description="BRCT" evidence="17">
    <location>
        <begin position="653"/>
        <end position="732"/>
    </location>
</feature>
<comment type="similarity">
    <text evidence="14 15">Belongs to the NAD-dependent DNA ligase family. LigA subfamily.</text>
</comment>
<dbReference type="FunFam" id="2.40.50.140:FF:000012">
    <property type="entry name" value="DNA ligase"/>
    <property type="match status" value="1"/>
</dbReference>
<evidence type="ECO:0000256" key="15">
    <source>
        <dbReference type="HAMAP-Rule" id="MF_01588"/>
    </source>
</evidence>
<dbReference type="CDD" id="cd17748">
    <property type="entry name" value="BRCT_DNA_ligase_like"/>
    <property type="match status" value="1"/>
</dbReference>
<evidence type="ECO:0000256" key="7">
    <source>
        <dbReference type="ARBA" id="ARBA00022763"/>
    </source>
</evidence>
<feature type="active site" description="N6-AMP-lysine intermediate" evidence="15">
    <location>
        <position position="135"/>
    </location>
</feature>
<dbReference type="PIRSF" id="PIRSF001604">
    <property type="entry name" value="LigA"/>
    <property type="match status" value="1"/>
</dbReference>
<feature type="binding site" evidence="15">
    <location>
        <position position="470"/>
    </location>
    <ligand>
        <name>Zn(2+)</name>
        <dbReference type="ChEBI" id="CHEBI:29105"/>
    </ligand>
</feature>
<dbReference type="SMART" id="SM00292">
    <property type="entry name" value="BRCT"/>
    <property type="match status" value="1"/>
</dbReference>
<dbReference type="SUPFAM" id="SSF47781">
    <property type="entry name" value="RuvA domain 2-like"/>
    <property type="match status" value="1"/>
</dbReference>
<dbReference type="OrthoDB" id="9759736at2"/>
<dbReference type="PROSITE" id="PS50172">
    <property type="entry name" value="BRCT"/>
    <property type="match status" value="1"/>
</dbReference>
<dbReference type="FunFam" id="1.10.150.20:FF:000006">
    <property type="entry name" value="DNA ligase"/>
    <property type="match status" value="1"/>
</dbReference>
<evidence type="ECO:0000256" key="6">
    <source>
        <dbReference type="ARBA" id="ARBA00022723"/>
    </source>
</evidence>
<dbReference type="GO" id="GO:0003677">
    <property type="term" value="F:DNA binding"/>
    <property type="evidence" value="ECO:0007669"/>
    <property type="project" value="InterPro"/>
</dbReference>
<dbReference type="FunFam" id="1.10.150.20:FF:000007">
    <property type="entry name" value="DNA ligase"/>
    <property type="match status" value="1"/>
</dbReference>
<feature type="binding site" evidence="15">
    <location>
        <position position="317"/>
    </location>
    <ligand>
        <name>NAD(+)</name>
        <dbReference type="ChEBI" id="CHEBI:57540"/>
    </ligand>
</feature>
<feature type="binding site" evidence="15">
    <location>
        <position position="196"/>
    </location>
    <ligand>
        <name>NAD(+)</name>
        <dbReference type="ChEBI" id="CHEBI:57540"/>
    </ligand>
</feature>
<dbReference type="SUPFAM" id="SSF50249">
    <property type="entry name" value="Nucleic acid-binding proteins"/>
    <property type="match status" value="1"/>
</dbReference>
<dbReference type="InterPro" id="IPR001679">
    <property type="entry name" value="DNA_ligase"/>
</dbReference>
<dbReference type="Pfam" id="PF12826">
    <property type="entry name" value="HHH_2"/>
    <property type="match status" value="1"/>
</dbReference>
<comment type="function">
    <text evidence="1 15">DNA ligase that catalyzes the formation of phosphodiester linkages between 5'-phosphoryl and 3'-hydroxyl groups in double-stranded DNA using NAD as a coenzyme and as the energy source for the reaction. It is essential for DNA replication and repair of damaged DNA.</text>
</comment>
<dbReference type="Gene3D" id="1.10.150.20">
    <property type="entry name" value="5' to 3' exonuclease, C-terminal subdomain"/>
    <property type="match status" value="2"/>
</dbReference>
<dbReference type="SMART" id="SM00532">
    <property type="entry name" value="LIGANc"/>
    <property type="match status" value="1"/>
</dbReference>
<dbReference type="EMBL" id="FNJL01000007">
    <property type="protein sequence ID" value="SDP08341.1"/>
    <property type="molecule type" value="Genomic_DNA"/>
</dbReference>
<evidence type="ECO:0000256" key="5">
    <source>
        <dbReference type="ARBA" id="ARBA00022705"/>
    </source>
</evidence>
<keyword evidence="10 15" id="KW-0520">NAD</keyword>
<dbReference type="InterPro" id="IPR012340">
    <property type="entry name" value="NA-bd_OB-fold"/>
</dbReference>
<dbReference type="InterPro" id="IPR013840">
    <property type="entry name" value="DNAligase_N"/>
</dbReference>
<feature type="binding site" evidence="15">
    <location>
        <position position="133"/>
    </location>
    <ligand>
        <name>NAD(+)</name>
        <dbReference type="ChEBI" id="CHEBI:57540"/>
    </ligand>
</feature>
<evidence type="ECO:0000256" key="3">
    <source>
        <dbReference type="ARBA" id="ARBA00013308"/>
    </source>
</evidence>
<keyword evidence="7 15" id="KW-0227">DNA damage</keyword>
<dbReference type="GO" id="GO:0046872">
    <property type="term" value="F:metal ion binding"/>
    <property type="evidence" value="ECO:0007669"/>
    <property type="project" value="UniProtKB-KW"/>
</dbReference>
<dbReference type="FunFam" id="1.10.287.610:FF:000002">
    <property type="entry name" value="DNA ligase"/>
    <property type="match status" value="1"/>
</dbReference>
<dbReference type="FunFam" id="3.40.50.10190:FF:000054">
    <property type="entry name" value="DNA ligase"/>
    <property type="match status" value="1"/>
</dbReference>
<evidence type="ECO:0000256" key="14">
    <source>
        <dbReference type="ARBA" id="ARBA00060881"/>
    </source>
</evidence>
<dbReference type="Pfam" id="PF00533">
    <property type="entry name" value="BRCT"/>
    <property type="match status" value="1"/>
</dbReference>
<evidence type="ECO:0000256" key="8">
    <source>
        <dbReference type="ARBA" id="ARBA00022833"/>
    </source>
</evidence>
<feature type="binding site" evidence="15">
    <location>
        <position position="473"/>
    </location>
    <ligand>
        <name>Zn(2+)</name>
        <dbReference type="ChEBI" id="CHEBI:29105"/>
    </ligand>
</feature>
<evidence type="ECO:0000256" key="4">
    <source>
        <dbReference type="ARBA" id="ARBA00022598"/>
    </source>
</evidence>
<dbReference type="PANTHER" id="PTHR23389:SF9">
    <property type="entry name" value="DNA LIGASE"/>
    <property type="match status" value="1"/>
</dbReference>
<name>A0A1H0PT79_9BURK</name>
<dbReference type="InterPro" id="IPR018239">
    <property type="entry name" value="DNA_ligase_AS"/>
</dbReference>
<keyword evidence="8 15" id="KW-0862">Zinc</keyword>
<comment type="cofactor">
    <cofactor evidence="15">
        <name>Mg(2+)</name>
        <dbReference type="ChEBI" id="CHEBI:18420"/>
    </cofactor>
    <cofactor evidence="15">
        <name>Mn(2+)</name>
        <dbReference type="ChEBI" id="CHEBI:29035"/>
    </cofactor>
</comment>
<keyword evidence="9 15" id="KW-0460">Magnesium</keyword>
<dbReference type="CDD" id="cd00114">
    <property type="entry name" value="LIGANc"/>
    <property type="match status" value="1"/>
</dbReference>
<dbReference type="PANTHER" id="PTHR23389">
    <property type="entry name" value="CHROMOSOME TRANSMISSION FIDELITY FACTOR 18"/>
    <property type="match status" value="1"/>
</dbReference>
<dbReference type="EC" id="6.5.1.2" evidence="2 15"/>
<dbReference type="HAMAP" id="MF_01588">
    <property type="entry name" value="DNA_ligase_A"/>
    <property type="match status" value="1"/>
</dbReference>
<dbReference type="InterPro" id="IPR041663">
    <property type="entry name" value="DisA/LigA_HHH"/>
</dbReference>
<keyword evidence="6 15" id="KW-0479">Metal-binding</keyword>
<keyword evidence="12 15" id="KW-0464">Manganese</keyword>
<evidence type="ECO:0000313" key="18">
    <source>
        <dbReference type="EMBL" id="SDP08341.1"/>
    </source>
</evidence>
<feature type="binding site" evidence="15">
    <location>
        <position position="341"/>
    </location>
    <ligand>
        <name>NAD(+)</name>
        <dbReference type="ChEBI" id="CHEBI:57540"/>
    </ligand>
</feature>
<evidence type="ECO:0000256" key="11">
    <source>
        <dbReference type="ARBA" id="ARBA00023204"/>
    </source>
</evidence>